<gene>
    <name evidence="4" type="ORF">E0F66_12325</name>
</gene>
<dbReference type="GO" id="GO:0005886">
    <property type="term" value="C:plasma membrane"/>
    <property type="evidence" value="ECO:0007669"/>
    <property type="project" value="TreeGrafter"/>
</dbReference>
<dbReference type="AlphaFoldDB" id="A0A5S4T7M2"/>
<evidence type="ECO:0000313" key="5">
    <source>
        <dbReference type="Proteomes" id="UP000324058"/>
    </source>
</evidence>
<dbReference type="EMBL" id="SJLL01000474">
    <property type="protein sequence ID" value="TYK92452.1"/>
    <property type="molecule type" value="Genomic_DNA"/>
</dbReference>
<comment type="subcellular location">
    <subcellularLocation>
        <location evidence="1">Endomembrane system</location>
        <topology evidence="1">Multi-pass membrane protein</topology>
    </subcellularLocation>
</comment>
<reference evidence="4 5" key="1">
    <citation type="submission" date="2019-02" db="EMBL/GenBank/DDBJ databases">
        <title>Novel genomic isolates of S. pyogenes and S. dysgalactiae subsp. equisimilis associated to necrotising fasciitis (NSTI).</title>
        <authorList>
            <person name="Barrantes I."/>
        </authorList>
    </citation>
    <scope>NUCLEOTIDE SEQUENCE [LARGE SCALE GENOMIC DNA]</scope>
    <source>
        <strain evidence="4 5">SPY2028</strain>
    </source>
</reference>
<dbReference type="PANTHER" id="PTHR43337:SF1">
    <property type="entry name" value="XANTHINE_URACIL PERMEASE C887.17-RELATED"/>
    <property type="match status" value="1"/>
</dbReference>
<keyword evidence="3" id="KW-1133">Transmembrane helix</keyword>
<keyword evidence="2" id="KW-0813">Transport</keyword>
<dbReference type="PANTHER" id="PTHR43337">
    <property type="entry name" value="XANTHINE/URACIL PERMEASE C887.17-RELATED"/>
    <property type="match status" value="1"/>
</dbReference>
<dbReference type="GO" id="GO:0012505">
    <property type="term" value="C:endomembrane system"/>
    <property type="evidence" value="ECO:0007669"/>
    <property type="project" value="UniProtKB-SubCell"/>
</dbReference>
<evidence type="ECO:0000313" key="4">
    <source>
        <dbReference type="EMBL" id="TYK92452.1"/>
    </source>
</evidence>
<organism evidence="4 5">
    <name type="scientific">Streptococcus pyogenes</name>
    <dbReference type="NCBI Taxonomy" id="1314"/>
    <lineage>
        <taxon>Bacteria</taxon>
        <taxon>Bacillati</taxon>
        <taxon>Bacillota</taxon>
        <taxon>Bacilli</taxon>
        <taxon>Lactobacillales</taxon>
        <taxon>Streptococcaceae</taxon>
        <taxon>Streptococcus</taxon>
    </lineage>
</organism>
<dbReference type="GO" id="GO:0005345">
    <property type="term" value="F:purine nucleobase transmembrane transporter activity"/>
    <property type="evidence" value="ECO:0007669"/>
    <property type="project" value="TreeGrafter"/>
</dbReference>
<accession>A0A5S4T7M2</accession>
<feature type="transmembrane region" description="Helical" evidence="3">
    <location>
        <begin position="31"/>
        <end position="48"/>
    </location>
</feature>
<keyword evidence="3" id="KW-0812">Transmembrane</keyword>
<dbReference type="Proteomes" id="UP000324058">
    <property type="component" value="Unassembled WGS sequence"/>
</dbReference>
<keyword evidence="3" id="KW-0472">Membrane</keyword>
<evidence type="ECO:0000256" key="2">
    <source>
        <dbReference type="ARBA" id="ARBA00022448"/>
    </source>
</evidence>
<evidence type="ECO:0000256" key="3">
    <source>
        <dbReference type="SAM" id="Phobius"/>
    </source>
</evidence>
<feature type="non-terminal residue" evidence="4">
    <location>
        <position position="137"/>
    </location>
</feature>
<evidence type="ECO:0000256" key="1">
    <source>
        <dbReference type="ARBA" id="ARBA00004127"/>
    </source>
</evidence>
<dbReference type="InterPro" id="IPR045018">
    <property type="entry name" value="Azg-like"/>
</dbReference>
<sequence>LVSFNNPAVLVAIAGLAITIFFVIKGIKGGIILSILTTTVLAISVGLVDVSSIDFSNNHVGAAFEDLKTIFGAALGSQGLGALISDTARLPETLMAILAFSLTDIFDTIGTLIGTGEKVGIVATNGENHQSDKLDKA</sequence>
<feature type="non-terminal residue" evidence="4">
    <location>
        <position position="1"/>
    </location>
</feature>
<comment type="caution">
    <text evidence="4">The sequence shown here is derived from an EMBL/GenBank/DDBJ whole genome shotgun (WGS) entry which is preliminary data.</text>
</comment>
<proteinExistence type="predicted"/>
<name>A0A5S4T7M2_STRPY</name>
<feature type="transmembrane region" description="Helical" evidence="3">
    <location>
        <begin position="6"/>
        <end position="24"/>
    </location>
</feature>
<protein>
    <submittedName>
        <fullName evidence="4">NCS2 family permease</fullName>
    </submittedName>
</protein>